<protein>
    <submittedName>
        <fullName evidence="1">DUF2127 domain-containing protein</fullName>
    </submittedName>
</protein>
<dbReference type="InterPro" id="IPR021125">
    <property type="entry name" value="DUF2127"/>
</dbReference>
<accession>A0ABV8FFS7</accession>
<dbReference type="PIRSF" id="PIRSF021485">
    <property type="entry name" value="UCP021485"/>
    <property type="match status" value="1"/>
</dbReference>
<gene>
    <name evidence="1" type="ORF">ACFOYY_40705</name>
</gene>
<keyword evidence="2" id="KW-1185">Reference proteome</keyword>
<dbReference type="InterPro" id="IPR014511">
    <property type="entry name" value="DUF2068_TM_subgr"/>
</dbReference>
<comment type="caution">
    <text evidence="1">The sequence shown here is derived from an EMBL/GenBank/DDBJ whole genome shotgun (WGS) entry which is preliminary data.</text>
</comment>
<dbReference type="RefSeq" id="WP_362783656.1">
    <property type="nucleotide sequence ID" value="NZ_JBHSBC010000057.1"/>
</dbReference>
<organism evidence="1 2">
    <name type="scientific">Streptosporangium jomthongense</name>
    <dbReference type="NCBI Taxonomy" id="1193683"/>
    <lineage>
        <taxon>Bacteria</taxon>
        <taxon>Bacillati</taxon>
        <taxon>Actinomycetota</taxon>
        <taxon>Actinomycetes</taxon>
        <taxon>Streptosporangiales</taxon>
        <taxon>Streptosporangiaceae</taxon>
        <taxon>Streptosporangium</taxon>
    </lineage>
</organism>
<dbReference type="Pfam" id="PF09900">
    <property type="entry name" value="DUF2127"/>
    <property type="match status" value="1"/>
</dbReference>
<evidence type="ECO:0000313" key="1">
    <source>
        <dbReference type="EMBL" id="MFC3986510.1"/>
    </source>
</evidence>
<proteinExistence type="predicted"/>
<sequence>MDWSLLTCAFTGHRTYAPDEPELRERLRTATAAGEAWRCLRCADFTVGPAQGGGPADLAPDVSRGDHLRDIVVLRFFAVERLFRTVLLLLAAYAVWRFRGNREPLQQIFQRELPILGQAGLDVQHSRVLSWIQDALGASETTLRWITVALVAYAAVELVEAVGLWLLKRWGEYFAFVATGVFLPLEIHELTQRVTPLRLGALLVNLALLGYLVWTKRLFGLRGGRAAYEAERRNDSLVEIERAAMNDGP</sequence>
<name>A0ABV8FFS7_9ACTN</name>
<evidence type="ECO:0000313" key="2">
    <source>
        <dbReference type="Proteomes" id="UP001595698"/>
    </source>
</evidence>
<dbReference type="EMBL" id="JBHSBC010000057">
    <property type="protein sequence ID" value="MFC3986510.1"/>
    <property type="molecule type" value="Genomic_DNA"/>
</dbReference>
<reference evidence="2" key="1">
    <citation type="journal article" date="2019" name="Int. J. Syst. Evol. Microbiol.">
        <title>The Global Catalogue of Microorganisms (GCM) 10K type strain sequencing project: providing services to taxonomists for standard genome sequencing and annotation.</title>
        <authorList>
            <consortium name="The Broad Institute Genomics Platform"/>
            <consortium name="The Broad Institute Genome Sequencing Center for Infectious Disease"/>
            <person name="Wu L."/>
            <person name="Ma J."/>
        </authorList>
    </citation>
    <scope>NUCLEOTIDE SEQUENCE [LARGE SCALE GENOMIC DNA]</scope>
    <source>
        <strain evidence="2">TBRC 7912</strain>
    </source>
</reference>
<dbReference type="Proteomes" id="UP001595698">
    <property type="component" value="Unassembled WGS sequence"/>
</dbReference>